<dbReference type="Proteomes" id="UP000824782">
    <property type="component" value="Unassembled WGS sequence"/>
</dbReference>
<evidence type="ECO:0000313" key="2">
    <source>
        <dbReference type="EMBL" id="KAG8580033.1"/>
    </source>
</evidence>
<reference evidence="2" key="1">
    <citation type="thesis" date="2020" institute="ProQuest LLC" country="789 East Eisenhower Parkway, Ann Arbor, MI, USA">
        <title>Comparative Genomics and Chromosome Evolution.</title>
        <authorList>
            <person name="Mudd A.B."/>
        </authorList>
    </citation>
    <scope>NUCLEOTIDE SEQUENCE</scope>
    <source>
        <strain evidence="2">237g6f4</strain>
        <tissue evidence="2">Blood</tissue>
    </source>
</reference>
<accession>A0AAV7C4V9</accession>
<keyword evidence="1" id="KW-0732">Signal</keyword>
<feature type="chain" id="PRO_5043552107" description="SEA domain-containing protein" evidence="1">
    <location>
        <begin position="26"/>
        <end position="204"/>
    </location>
</feature>
<evidence type="ECO:0008006" key="4">
    <source>
        <dbReference type="Google" id="ProtNLM"/>
    </source>
</evidence>
<sequence>MTILSSIPYLFIIHLSLDISSGVKAEDQEDISYEPIFRINDPGSFVREKREAALPTNYEVDIEISFPDYSMASAITSFLEDNLKTLFLDNSTTVSSVDVAPACNLSGSVATCSCQKDYDCLGAQDPLTNTCTTTLPLQRYCRPHRAFQISPFPQWGSQCNQPVLECGKKPEDPEETHANTERKYKLFADVDPGTGTQVPSTAGL</sequence>
<comment type="caution">
    <text evidence="2">The sequence shown here is derived from an EMBL/GenBank/DDBJ whole genome shotgun (WGS) entry which is preliminary data.</text>
</comment>
<gene>
    <name evidence="2" type="ORF">GDO81_007097</name>
</gene>
<dbReference type="AlphaFoldDB" id="A0AAV7C4V9"/>
<proteinExistence type="predicted"/>
<protein>
    <recommendedName>
        <fullName evidence="4">SEA domain-containing protein</fullName>
    </recommendedName>
</protein>
<name>A0AAV7C4V9_ENGPU</name>
<dbReference type="EMBL" id="WNYA01000003">
    <property type="protein sequence ID" value="KAG8580033.1"/>
    <property type="molecule type" value="Genomic_DNA"/>
</dbReference>
<keyword evidence="3" id="KW-1185">Reference proteome</keyword>
<evidence type="ECO:0000313" key="3">
    <source>
        <dbReference type="Proteomes" id="UP000824782"/>
    </source>
</evidence>
<organism evidence="2 3">
    <name type="scientific">Engystomops pustulosus</name>
    <name type="common">Tungara frog</name>
    <name type="synonym">Physalaemus pustulosus</name>
    <dbReference type="NCBI Taxonomy" id="76066"/>
    <lineage>
        <taxon>Eukaryota</taxon>
        <taxon>Metazoa</taxon>
        <taxon>Chordata</taxon>
        <taxon>Craniata</taxon>
        <taxon>Vertebrata</taxon>
        <taxon>Euteleostomi</taxon>
        <taxon>Amphibia</taxon>
        <taxon>Batrachia</taxon>
        <taxon>Anura</taxon>
        <taxon>Neobatrachia</taxon>
        <taxon>Hyloidea</taxon>
        <taxon>Leptodactylidae</taxon>
        <taxon>Leiuperinae</taxon>
        <taxon>Engystomops</taxon>
    </lineage>
</organism>
<evidence type="ECO:0000256" key="1">
    <source>
        <dbReference type="SAM" id="SignalP"/>
    </source>
</evidence>
<feature type="signal peptide" evidence="1">
    <location>
        <begin position="1"/>
        <end position="25"/>
    </location>
</feature>